<evidence type="ECO:0000259" key="12">
    <source>
        <dbReference type="Pfam" id="PF07715"/>
    </source>
</evidence>
<dbReference type="InterPro" id="IPR000531">
    <property type="entry name" value="Beta-barrel_TonB"/>
</dbReference>
<comment type="caution">
    <text evidence="13">The sequence shown here is derived from an EMBL/GenBank/DDBJ whole genome shotgun (WGS) entry which is preliminary data.</text>
</comment>
<dbReference type="PANTHER" id="PTHR47234:SF2">
    <property type="entry name" value="TONB-DEPENDENT RECEPTOR"/>
    <property type="match status" value="1"/>
</dbReference>
<dbReference type="InterPro" id="IPR036942">
    <property type="entry name" value="Beta-barrel_TonB_sf"/>
</dbReference>
<dbReference type="RefSeq" id="WP_194213437.1">
    <property type="nucleotide sequence ID" value="NZ_CP061205.1"/>
</dbReference>
<dbReference type="Gene3D" id="2.40.170.20">
    <property type="entry name" value="TonB-dependent receptor, beta-barrel domain"/>
    <property type="match status" value="1"/>
</dbReference>
<evidence type="ECO:0000256" key="4">
    <source>
        <dbReference type="ARBA" id="ARBA00022692"/>
    </source>
</evidence>
<evidence type="ECO:0000256" key="10">
    <source>
        <dbReference type="SAM" id="SignalP"/>
    </source>
</evidence>
<dbReference type="PANTHER" id="PTHR47234">
    <property type="match status" value="1"/>
</dbReference>
<protein>
    <submittedName>
        <fullName evidence="13">TonB-dependent receptor domain-containing protein</fullName>
    </submittedName>
</protein>
<evidence type="ECO:0000313" key="14">
    <source>
        <dbReference type="Proteomes" id="UP001595444"/>
    </source>
</evidence>
<keyword evidence="3 8" id="KW-1134">Transmembrane beta strand</keyword>
<feature type="signal peptide" evidence="10">
    <location>
        <begin position="1"/>
        <end position="33"/>
    </location>
</feature>
<dbReference type="EMBL" id="JBHRSL010000010">
    <property type="protein sequence ID" value="MFC3052933.1"/>
    <property type="molecule type" value="Genomic_DNA"/>
</dbReference>
<feature type="domain" description="TonB-dependent receptor-like beta-barrel" evidence="11">
    <location>
        <begin position="473"/>
        <end position="1007"/>
    </location>
</feature>
<keyword evidence="7 8" id="KW-0998">Cell outer membrane</keyword>
<dbReference type="Pfam" id="PF07715">
    <property type="entry name" value="Plug"/>
    <property type="match status" value="1"/>
</dbReference>
<evidence type="ECO:0000256" key="1">
    <source>
        <dbReference type="ARBA" id="ARBA00004571"/>
    </source>
</evidence>
<accession>A0ABV7D7E9</accession>
<feature type="domain" description="TonB-dependent receptor plug" evidence="12">
    <location>
        <begin position="60"/>
        <end position="180"/>
    </location>
</feature>
<keyword evidence="10" id="KW-0732">Signal</keyword>
<reference evidence="14" key="1">
    <citation type="journal article" date="2019" name="Int. J. Syst. Evol. Microbiol.">
        <title>The Global Catalogue of Microorganisms (GCM) 10K type strain sequencing project: providing services to taxonomists for standard genome sequencing and annotation.</title>
        <authorList>
            <consortium name="The Broad Institute Genomics Platform"/>
            <consortium name="The Broad Institute Genome Sequencing Center for Infectious Disease"/>
            <person name="Wu L."/>
            <person name="Ma J."/>
        </authorList>
    </citation>
    <scope>NUCLEOTIDE SEQUENCE [LARGE SCALE GENOMIC DNA]</scope>
    <source>
        <strain evidence="14">KCTC 62164</strain>
    </source>
</reference>
<dbReference type="Proteomes" id="UP001595444">
    <property type="component" value="Unassembled WGS sequence"/>
</dbReference>
<evidence type="ECO:0000259" key="11">
    <source>
        <dbReference type="Pfam" id="PF00593"/>
    </source>
</evidence>
<keyword evidence="13" id="KW-0675">Receptor</keyword>
<comment type="similarity">
    <text evidence="8 9">Belongs to the TonB-dependent receptor family.</text>
</comment>
<dbReference type="InterPro" id="IPR037066">
    <property type="entry name" value="Plug_dom_sf"/>
</dbReference>
<evidence type="ECO:0000256" key="9">
    <source>
        <dbReference type="RuleBase" id="RU003357"/>
    </source>
</evidence>
<dbReference type="Gene3D" id="2.170.130.10">
    <property type="entry name" value="TonB-dependent receptor, plug domain"/>
    <property type="match status" value="1"/>
</dbReference>
<comment type="subcellular location">
    <subcellularLocation>
        <location evidence="1 8">Cell outer membrane</location>
        <topology evidence="1 8">Multi-pass membrane protein</topology>
    </subcellularLocation>
</comment>
<dbReference type="PROSITE" id="PS52016">
    <property type="entry name" value="TONB_DEPENDENT_REC_3"/>
    <property type="match status" value="1"/>
</dbReference>
<organism evidence="13 14">
    <name type="scientific">Kordiimonas pumila</name>
    <dbReference type="NCBI Taxonomy" id="2161677"/>
    <lineage>
        <taxon>Bacteria</taxon>
        <taxon>Pseudomonadati</taxon>
        <taxon>Pseudomonadota</taxon>
        <taxon>Alphaproteobacteria</taxon>
        <taxon>Kordiimonadales</taxon>
        <taxon>Kordiimonadaceae</taxon>
        <taxon>Kordiimonas</taxon>
    </lineage>
</organism>
<keyword evidence="5 9" id="KW-0798">TonB box</keyword>
<dbReference type="InterPro" id="IPR012910">
    <property type="entry name" value="Plug_dom"/>
</dbReference>
<gene>
    <name evidence="13" type="ORF">ACFOKA_13540</name>
</gene>
<keyword evidence="6 8" id="KW-0472">Membrane</keyword>
<name>A0ABV7D7E9_9PROT</name>
<evidence type="ECO:0000256" key="2">
    <source>
        <dbReference type="ARBA" id="ARBA00022448"/>
    </source>
</evidence>
<evidence type="ECO:0000256" key="7">
    <source>
        <dbReference type="ARBA" id="ARBA00023237"/>
    </source>
</evidence>
<keyword evidence="14" id="KW-1185">Reference proteome</keyword>
<dbReference type="SUPFAM" id="SSF56935">
    <property type="entry name" value="Porins"/>
    <property type="match status" value="1"/>
</dbReference>
<evidence type="ECO:0000256" key="3">
    <source>
        <dbReference type="ARBA" id="ARBA00022452"/>
    </source>
</evidence>
<evidence type="ECO:0000313" key="13">
    <source>
        <dbReference type="EMBL" id="MFC3052933.1"/>
    </source>
</evidence>
<dbReference type="Pfam" id="PF00593">
    <property type="entry name" value="TonB_dep_Rec_b-barrel"/>
    <property type="match status" value="1"/>
</dbReference>
<feature type="chain" id="PRO_5045219249" evidence="10">
    <location>
        <begin position="34"/>
        <end position="1049"/>
    </location>
</feature>
<evidence type="ECO:0000256" key="5">
    <source>
        <dbReference type="ARBA" id="ARBA00023077"/>
    </source>
</evidence>
<proteinExistence type="inferred from homology"/>
<dbReference type="InterPro" id="IPR039426">
    <property type="entry name" value="TonB-dep_rcpt-like"/>
</dbReference>
<evidence type="ECO:0000256" key="8">
    <source>
        <dbReference type="PROSITE-ProRule" id="PRU01360"/>
    </source>
</evidence>
<evidence type="ECO:0000256" key="6">
    <source>
        <dbReference type="ARBA" id="ARBA00023136"/>
    </source>
</evidence>
<keyword evidence="2 8" id="KW-0813">Transport</keyword>
<sequence>MNSSEKLKTFLRLGTASSLMLAIGAISAPLAVAQDSDTDEDMSEVEEVVVTGSRIRRSKVSSSAPVDVIRTDKAQLEGIVDVGALLRTSTVASGSQQVTAATSAEFVQSGGLGAQTISLRGLGANRTLVLLNGRRAGPAGVRGEVSSFDLNVIPISAIERVEVLKDGASSVYGSDAVAGVINLITKKEDGGSIEAFYSQPQRSGGEELRINATYGQVFDRGNFRITADYYRQSELARGDRSYFQCGEGNFYDPDTGERADAIDPRTGDYACQDLLWGHVWVYDYAADPNLESARTTLIQYDRNGDLGNYIPGIAPGNFGAPDGWYQVNYDKLSAGVADYDHPYQNEIALIPKVETFTGLMEGEYEITDSITAYAEVLVNRRKTYANGYRQYWSYIYNSNNLIFDAGDVGEGNANPLADGWTGENWLSPTPITDWFDSAVDIDYMRVVTGVKGDFGDMLPGWDWDVSAQFSRSDADYYNQQILNDSIDMTMFRTSLCGADEVTPISGKQCVDVDWLDPDFLAGDVSDAEREFMFDEETGTTLYKQMTIDASMTGSLFELPAGSVGAAFGFQFQDESLNDTPGDITYAGYSFNGGETIRYLGNNPSDVAELQRLQGLAASDPTNNSLDLVSNAWSVSSAGPTFGSQKTWAIFGELEVPLIADKPFIQDLSLNISGRYTSVKASQGDVSFASDTDKTYKIGLNWQVTPEIRFRATKSTSFRAPALYESFLAGQTASLRQSAADPCLNWGQAINEGAISQQIADNCAAAGIPDDLSSAISATIITQGGGEALEPETASSKTLGMVWTPDWADLTLTVDYFDITVKGQIAQVGAQNISKLCFEAENMATEPLCDLITRSDGTTGLPEYQIISIEDNYINIATQESRGMDVHLTYRTDTKLGYFTLDTQHTFQFHDVTEVLPGSFIDENGEAGEPKYTGRVDLTLERDKWDFFYGVTFIGATSNVESWGGTTSTYFGETIEVPLEIPFWHYHNASVTYKVNEDVSVLLGVSNLWDRKPPRVWNNNSEMYNVGDSAFYSQYDWYGRRFFLNVKYGF</sequence>
<keyword evidence="4 8" id="KW-0812">Transmembrane</keyword>